<gene>
    <name evidence="3" type="ORF">ACH4GP_26865</name>
</gene>
<dbReference type="InterPro" id="IPR007278">
    <property type="entry name" value="DUF397"/>
</dbReference>
<dbReference type="Pfam" id="PF04149">
    <property type="entry name" value="DUF397"/>
    <property type="match status" value="1"/>
</dbReference>
<feature type="domain" description="DUF397" evidence="2">
    <location>
        <begin position="17"/>
        <end position="71"/>
    </location>
</feature>
<organism evidence="3 4">
    <name type="scientific">Streptomyces celluloflavus</name>
    <dbReference type="NCBI Taxonomy" id="58344"/>
    <lineage>
        <taxon>Bacteria</taxon>
        <taxon>Bacillati</taxon>
        <taxon>Actinomycetota</taxon>
        <taxon>Actinomycetes</taxon>
        <taxon>Kitasatosporales</taxon>
        <taxon>Streptomycetaceae</taxon>
        <taxon>Streptomyces</taxon>
    </lineage>
</organism>
<accession>A0ABW7RKG5</accession>
<evidence type="ECO:0000313" key="4">
    <source>
        <dbReference type="Proteomes" id="UP001610990"/>
    </source>
</evidence>
<reference evidence="3 4" key="1">
    <citation type="submission" date="2024-10" db="EMBL/GenBank/DDBJ databases">
        <title>The Natural Products Discovery Center: Release of the First 8490 Sequenced Strains for Exploring Actinobacteria Biosynthetic Diversity.</title>
        <authorList>
            <person name="Kalkreuter E."/>
            <person name="Kautsar S.A."/>
            <person name="Yang D."/>
            <person name="Bader C.D."/>
            <person name="Teijaro C.N."/>
            <person name="Fluegel L."/>
            <person name="Davis C.M."/>
            <person name="Simpson J.R."/>
            <person name="Lauterbach L."/>
            <person name="Steele A.D."/>
            <person name="Gui C."/>
            <person name="Meng S."/>
            <person name="Li G."/>
            <person name="Viehrig K."/>
            <person name="Ye F."/>
            <person name="Su P."/>
            <person name="Kiefer A.F."/>
            <person name="Nichols A."/>
            <person name="Cepeda A.J."/>
            <person name="Yan W."/>
            <person name="Fan B."/>
            <person name="Jiang Y."/>
            <person name="Adhikari A."/>
            <person name="Zheng C.-J."/>
            <person name="Schuster L."/>
            <person name="Cowan T.M."/>
            <person name="Smanski M.J."/>
            <person name="Chevrette M.G."/>
            <person name="De Carvalho L.P.S."/>
            <person name="Shen B."/>
        </authorList>
    </citation>
    <scope>NUCLEOTIDE SEQUENCE [LARGE SCALE GENOMIC DNA]</scope>
    <source>
        <strain evidence="3 4">NPDC018013</strain>
    </source>
</reference>
<keyword evidence="4" id="KW-1185">Reference proteome</keyword>
<name>A0ABW7RKG5_9ACTN</name>
<dbReference type="EMBL" id="JBIRGH010000020">
    <property type="protein sequence ID" value="MFH8587981.1"/>
    <property type="molecule type" value="Genomic_DNA"/>
</dbReference>
<evidence type="ECO:0000256" key="1">
    <source>
        <dbReference type="SAM" id="MobiDB-lite"/>
    </source>
</evidence>
<protein>
    <submittedName>
        <fullName evidence="3">DUF397 domain-containing protein</fullName>
    </submittedName>
</protein>
<evidence type="ECO:0000313" key="3">
    <source>
        <dbReference type="EMBL" id="MFH8587981.1"/>
    </source>
</evidence>
<sequence length="110" mass="11546">MNRDCLSSSPNLAGAIWRKSSYSGGQGECVEVADGCPGIPGRVPVRDSKRPDAAALFFPVSAWASFIGSLKADLDVRSGRRTGSFVLDRPTNGEAAGRAVPGMQSRHEPG</sequence>
<dbReference type="Proteomes" id="UP001610990">
    <property type="component" value="Unassembled WGS sequence"/>
</dbReference>
<comment type="caution">
    <text evidence="3">The sequence shown here is derived from an EMBL/GenBank/DDBJ whole genome shotgun (WGS) entry which is preliminary data.</text>
</comment>
<proteinExistence type="predicted"/>
<feature type="region of interest" description="Disordered" evidence="1">
    <location>
        <begin position="82"/>
        <end position="110"/>
    </location>
</feature>
<dbReference type="RefSeq" id="WP_397674923.1">
    <property type="nucleotide sequence ID" value="NZ_JBIRFW010000005.1"/>
</dbReference>
<evidence type="ECO:0000259" key="2">
    <source>
        <dbReference type="Pfam" id="PF04149"/>
    </source>
</evidence>